<dbReference type="PANTHER" id="PTHR30537:SF72">
    <property type="entry name" value="LYSR FAMILY TRANSCRIPTIONAL REGULATOR"/>
    <property type="match status" value="1"/>
</dbReference>
<keyword evidence="7" id="KW-1185">Reference proteome</keyword>
<reference evidence="6 7" key="4">
    <citation type="journal article" date="2010" name="Environ. Microbiol.">
        <title>The bacterial genus Collimonas: mycophagy, weathering and other adaptive solutions to life in oligotrophic soil environments.</title>
        <authorList>
            <person name="Leveau J.H."/>
            <person name="Uroz S."/>
            <person name="de Boer W."/>
        </authorList>
    </citation>
    <scope>NUCLEOTIDE SEQUENCE [LARGE SCALE GENOMIC DNA]</scope>
    <source>
        <strain evidence="6 7">Ter331</strain>
    </source>
</reference>
<dbReference type="InterPro" id="IPR036388">
    <property type="entry name" value="WH-like_DNA-bd_sf"/>
</dbReference>
<evidence type="ECO:0000256" key="3">
    <source>
        <dbReference type="ARBA" id="ARBA00023125"/>
    </source>
</evidence>
<keyword evidence="4" id="KW-0804">Transcription</keyword>
<dbReference type="AlphaFoldDB" id="G0A9X1"/>
<dbReference type="FunFam" id="1.10.10.10:FF:000001">
    <property type="entry name" value="LysR family transcriptional regulator"/>
    <property type="match status" value="1"/>
</dbReference>
<protein>
    <submittedName>
        <fullName evidence="6">Putative transcription regulator protein</fullName>
    </submittedName>
</protein>
<dbReference type="GO" id="GO:0043565">
    <property type="term" value="F:sequence-specific DNA binding"/>
    <property type="evidence" value="ECO:0007669"/>
    <property type="project" value="TreeGrafter"/>
</dbReference>
<evidence type="ECO:0000256" key="2">
    <source>
        <dbReference type="ARBA" id="ARBA00023015"/>
    </source>
</evidence>
<reference evidence="6 7" key="2">
    <citation type="journal article" date="2006" name="J. Microbiol. Methods">
        <title>Genomic flank-sequencing of plasposon insertion sites for rapid identification of functional genes.</title>
        <authorList>
            <person name="Leveau J.H."/>
            <person name="Gerards S."/>
            <person name="Fritsche K."/>
            <person name="Zondag G."/>
            <person name="van Veen J.A."/>
        </authorList>
    </citation>
    <scope>NUCLEOTIDE SEQUENCE [LARGE SCALE GENOMIC DNA]</scope>
    <source>
        <strain evidence="6 7">Ter331</strain>
    </source>
</reference>
<name>G0A9X1_COLFT</name>
<dbReference type="InterPro" id="IPR005119">
    <property type="entry name" value="LysR_subst-bd"/>
</dbReference>
<accession>G0A9X1</accession>
<evidence type="ECO:0000259" key="5">
    <source>
        <dbReference type="PROSITE" id="PS50931"/>
    </source>
</evidence>
<comment type="similarity">
    <text evidence="1">Belongs to the LysR transcriptional regulatory family.</text>
</comment>
<dbReference type="SUPFAM" id="SSF46785">
    <property type="entry name" value="Winged helix' DNA-binding domain"/>
    <property type="match status" value="1"/>
</dbReference>
<keyword evidence="2" id="KW-0805">Transcription regulation</keyword>
<reference evidence="6 7" key="5">
    <citation type="journal article" date="2011" name="ISME J.">
        <title>Dual transcriptional profiling of a bacterial/fungal confrontation: Collimonas fungivorans versus Aspergillus niger.</title>
        <authorList>
            <person name="Mela F."/>
            <person name="Fritsche K."/>
            <person name="de Boer W."/>
            <person name="van Veen J.A."/>
            <person name="de Graaff L.H."/>
            <person name="van den Berg M."/>
            <person name="Leveau J.H."/>
        </authorList>
    </citation>
    <scope>NUCLEOTIDE SEQUENCE [LARGE SCALE GENOMIC DNA]</scope>
    <source>
        <strain evidence="6 7">Ter331</strain>
    </source>
</reference>
<sequence>MRYKGNIYTEEGITMDATQRVRAILSFVQVADGGSFAAAARKLGVSSASVSKNVAGLERALGVRLMNRTTRTLKLTSEGVTFLEQARIALDALDLAVDTVAAQRVEPSGRVRISTSAAFGRDQLMPALPGLLERYPELSVEVDFDDRCIDLINEGYDLALRGGQIPDSALVSRTICGLNMALFASPAYLGRHGVPRTPQDLKQHKIINRRFLNGSYSKWSFRSMDGSIETFEPEASTVTLSSPEALTQAALLGLGIAQVGVHHAWPHLRAGTLKVVLNDCHHPGDYEMVLQYPHRALLAPRVHAVINYLLEVFSKDDFLHVPLKKLQSYLA</sequence>
<dbReference type="Pfam" id="PF03466">
    <property type="entry name" value="LysR_substrate"/>
    <property type="match status" value="1"/>
</dbReference>
<reference evidence="6 7" key="3">
    <citation type="journal article" date="2008" name="FEMS Microbiol. Ecol.">
        <title>Identification and characterization of genes underlying chitinolysis in Collimonas fungivorans Ter331.</title>
        <authorList>
            <person name="Fritsche K."/>
            <person name="de Boer W."/>
            <person name="Gerards S."/>
            <person name="van den Berg M."/>
            <person name="van Veen J.A."/>
            <person name="Leveau J.H."/>
        </authorList>
    </citation>
    <scope>NUCLEOTIDE SEQUENCE [LARGE SCALE GENOMIC DNA]</scope>
    <source>
        <strain evidence="6 7">Ter331</strain>
    </source>
</reference>
<dbReference type="GO" id="GO:0006351">
    <property type="term" value="P:DNA-templated transcription"/>
    <property type="evidence" value="ECO:0007669"/>
    <property type="project" value="TreeGrafter"/>
</dbReference>
<reference evidence="7" key="6">
    <citation type="submission" date="2011-05" db="EMBL/GenBank/DDBJ databases">
        <title>Complete sequence of Collimonas fungivorans Ter331.</title>
        <authorList>
            <person name="Leveau J.H."/>
        </authorList>
    </citation>
    <scope>NUCLEOTIDE SEQUENCE [LARGE SCALE GENOMIC DNA]</scope>
    <source>
        <strain evidence="7">Ter331</strain>
    </source>
</reference>
<dbReference type="KEGG" id="cfu:CFU_3000"/>
<gene>
    <name evidence="6" type="ordered locus">CFU_3000</name>
</gene>
<reference evidence="6 7" key="1">
    <citation type="journal article" date="2004" name="Environ. Microbiol.">
        <title>Phylogeny-function analysis of (meta)genomic libraries: screening for expression of ribosomal RNA genes by large-insert library fluorescent in situ hybridization (LIL-FISH).</title>
        <authorList>
            <person name="Leveau J.H."/>
            <person name="Gerards S."/>
            <person name="de Boer W."/>
            <person name="van Veen J.A."/>
        </authorList>
    </citation>
    <scope>NUCLEOTIDE SEQUENCE [LARGE SCALE GENOMIC DNA]</scope>
    <source>
        <strain evidence="6 7">Ter331</strain>
    </source>
</reference>
<dbReference type="STRING" id="1005048.CFU_3000"/>
<dbReference type="CDD" id="cd08422">
    <property type="entry name" value="PBP2_CrgA_like"/>
    <property type="match status" value="1"/>
</dbReference>
<dbReference type="InterPro" id="IPR000847">
    <property type="entry name" value="LysR_HTH_N"/>
</dbReference>
<dbReference type="InterPro" id="IPR058163">
    <property type="entry name" value="LysR-type_TF_proteobact-type"/>
</dbReference>
<dbReference type="Pfam" id="PF00126">
    <property type="entry name" value="HTH_1"/>
    <property type="match status" value="1"/>
</dbReference>
<dbReference type="HOGENOM" id="CLU_039613_16_2_4"/>
<dbReference type="eggNOG" id="COG0583">
    <property type="taxonomic scope" value="Bacteria"/>
</dbReference>
<evidence type="ECO:0000256" key="1">
    <source>
        <dbReference type="ARBA" id="ARBA00009437"/>
    </source>
</evidence>
<dbReference type="InterPro" id="IPR036390">
    <property type="entry name" value="WH_DNA-bd_sf"/>
</dbReference>
<dbReference type="PANTHER" id="PTHR30537">
    <property type="entry name" value="HTH-TYPE TRANSCRIPTIONAL REGULATOR"/>
    <property type="match status" value="1"/>
</dbReference>
<dbReference type="GO" id="GO:0003700">
    <property type="term" value="F:DNA-binding transcription factor activity"/>
    <property type="evidence" value="ECO:0007669"/>
    <property type="project" value="InterPro"/>
</dbReference>
<proteinExistence type="inferred from homology"/>
<dbReference type="SUPFAM" id="SSF53850">
    <property type="entry name" value="Periplasmic binding protein-like II"/>
    <property type="match status" value="1"/>
</dbReference>
<keyword evidence="3" id="KW-0238">DNA-binding</keyword>
<organism evidence="6 7">
    <name type="scientific">Collimonas fungivorans (strain Ter331)</name>
    <dbReference type="NCBI Taxonomy" id="1005048"/>
    <lineage>
        <taxon>Bacteria</taxon>
        <taxon>Pseudomonadati</taxon>
        <taxon>Pseudomonadota</taxon>
        <taxon>Betaproteobacteria</taxon>
        <taxon>Burkholderiales</taxon>
        <taxon>Oxalobacteraceae</taxon>
        <taxon>Collimonas</taxon>
    </lineage>
</organism>
<feature type="domain" description="HTH lysR-type" evidence="5">
    <location>
        <begin position="27"/>
        <end position="76"/>
    </location>
</feature>
<evidence type="ECO:0000313" key="7">
    <source>
        <dbReference type="Proteomes" id="UP000008392"/>
    </source>
</evidence>
<dbReference type="Gene3D" id="3.40.190.290">
    <property type="match status" value="1"/>
</dbReference>
<evidence type="ECO:0000256" key="4">
    <source>
        <dbReference type="ARBA" id="ARBA00023163"/>
    </source>
</evidence>
<dbReference type="Gene3D" id="1.10.10.10">
    <property type="entry name" value="Winged helix-like DNA-binding domain superfamily/Winged helix DNA-binding domain"/>
    <property type="match status" value="1"/>
</dbReference>
<dbReference type="PROSITE" id="PS50931">
    <property type="entry name" value="HTH_LYSR"/>
    <property type="match status" value="1"/>
</dbReference>
<dbReference type="Proteomes" id="UP000008392">
    <property type="component" value="Chromosome"/>
</dbReference>
<dbReference type="EMBL" id="CP002745">
    <property type="protein sequence ID" value="AEK62825.1"/>
    <property type="molecule type" value="Genomic_DNA"/>
</dbReference>
<evidence type="ECO:0000313" key="6">
    <source>
        <dbReference type="EMBL" id="AEK62825.1"/>
    </source>
</evidence>